<reference evidence="1 2" key="1">
    <citation type="submission" date="2016-11" db="EMBL/GenBank/DDBJ databases">
        <authorList>
            <person name="Jaros S."/>
            <person name="Januszkiewicz K."/>
            <person name="Wedrychowicz H."/>
        </authorList>
    </citation>
    <scope>NUCLEOTIDE SEQUENCE [LARGE SCALE GENOMIC DNA]</scope>
    <source>
        <strain evidence="1 2">DSM 12906</strain>
    </source>
</reference>
<dbReference type="EMBL" id="FQZG01000014">
    <property type="protein sequence ID" value="SHI77661.1"/>
    <property type="molecule type" value="Genomic_DNA"/>
</dbReference>
<sequence>MPDTGVPDTAVPDIDAVPRQVPVTTADGAQLIGRVMQGDIVIVEKAGLVQPISITLDGLSIEAELVHESTSLALGADEPWTALELPVGTFDGGCASPTTPQAQDPSEGIKTMGARVAFWCLLFPGLRGCR</sequence>
<organism evidence="1 2">
    <name type="scientific">Tessaracoccus bendigoensis DSM 12906</name>
    <dbReference type="NCBI Taxonomy" id="1123357"/>
    <lineage>
        <taxon>Bacteria</taxon>
        <taxon>Bacillati</taxon>
        <taxon>Actinomycetota</taxon>
        <taxon>Actinomycetes</taxon>
        <taxon>Propionibacteriales</taxon>
        <taxon>Propionibacteriaceae</taxon>
        <taxon>Tessaracoccus</taxon>
    </lineage>
</organism>
<evidence type="ECO:0000313" key="1">
    <source>
        <dbReference type="EMBL" id="SHI77661.1"/>
    </source>
</evidence>
<name>A0A1M6DWR8_9ACTN</name>
<proteinExistence type="predicted"/>
<dbReference type="STRING" id="1123357.SAMN02745244_01039"/>
<evidence type="ECO:0000313" key="2">
    <source>
        <dbReference type="Proteomes" id="UP000184512"/>
    </source>
</evidence>
<dbReference type="Proteomes" id="UP000184512">
    <property type="component" value="Unassembled WGS sequence"/>
</dbReference>
<gene>
    <name evidence="1" type="ORF">SAMN02745244_01039</name>
</gene>
<dbReference type="AlphaFoldDB" id="A0A1M6DWR8"/>
<dbReference type="OrthoDB" id="5196222at2"/>
<keyword evidence="2" id="KW-1185">Reference proteome</keyword>
<accession>A0A1M6DWR8</accession>
<protein>
    <submittedName>
        <fullName evidence="1">Uncharacterized protein</fullName>
    </submittedName>
</protein>
<dbReference type="RefSeq" id="WP_073186476.1">
    <property type="nucleotide sequence ID" value="NZ_FQZG01000014.1"/>
</dbReference>